<dbReference type="Proteomes" id="UP000198928">
    <property type="component" value="Unassembled WGS sequence"/>
</dbReference>
<feature type="compositionally biased region" description="Gly residues" evidence="1">
    <location>
        <begin position="218"/>
        <end position="235"/>
    </location>
</feature>
<name>A0A1I3ZTS1_9ACTN</name>
<evidence type="ECO:0000256" key="1">
    <source>
        <dbReference type="SAM" id="MobiDB-lite"/>
    </source>
</evidence>
<evidence type="ECO:0000313" key="3">
    <source>
        <dbReference type="Proteomes" id="UP000198928"/>
    </source>
</evidence>
<gene>
    <name evidence="2" type="ORF">SAMN05192584_106150</name>
</gene>
<dbReference type="EMBL" id="FOSG01000006">
    <property type="protein sequence ID" value="SFK46949.1"/>
    <property type="molecule type" value="Genomic_DNA"/>
</dbReference>
<keyword evidence="3" id="KW-1185">Reference proteome</keyword>
<evidence type="ECO:0000313" key="2">
    <source>
        <dbReference type="EMBL" id="SFK46949.1"/>
    </source>
</evidence>
<protein>
    <submittedName>
        <fullName evidence="2">Uncharacterized protein</fullName>
    </submittedName>
</protein>
<proteinExistence type="predicted"/>
<feature type="compositionally biased region" description="Basic and acidic residues" evidence="1">
    <location>
        <begin position="62"/>
        <end position="80"/>
    </location>
</feature>
<feature type="compositionally biased region" description="Polar residues" evidence="1">
    <location>
        <begin position="93"/>
        <end position="107"/>
    </location>
</feature>
<feature type="region of interest" description="Disordered" evidence="1">
    <location>
        <begin position="1"/>
        <end position="114"/>
    </location>
</feature>
<sequence length="249" mass="25237">MSESPITGNGPAQQKGQAAKQEGRATADRAKEAAGTVAGSAKEQAHNVTGEARDQVVNMAGHLRERAEQEADTQTRRTADTIRQWADDLSGMAENTRSDSPVRNLASQAADGGRRAADMLEERGVGGLVEGVESFARRRPGAFLAGAALAGFAIGRVAKAGTKSARQEQDGSGTAQAQGYEAYPPSQGAAVPTGPGGEVRQMPGYGEPSYGTTPGAPGAPGGATGTGTGGYGATGTYGTPDVPRRPEVG</sequence>
<accession>A0A1I3ZTS1</accession>
<dbReference type="RefSeq" id="WP_093849363.1">
    <property type="nucleotide sequence ID" value="NZ_FOSG01000006.1"/>
</dbReference>
<dbReference type="AlphaFoldDB" id="A0A1I3ZTS1"/>
<reference evidence="3" key="1">
    <citation type="submission" date="2016-10" db="EMBL/GenBank/DDBJ databases">
        <authorList>
            <person name="Varghese N."/>
            <person name="Submissions S."/>
        </authorList>
    </citation>
    <scope>NUCLEOTIDE SEQUENCE [LARGE SCALE GENOMIC DNA]</scope>
    <source>
        <strain evidence="3">PL19</strain>
    </source>
</reference>
<feature type="compositionally biased region" description="Basic and acidic residues" evidence="1">
    <location>
        <begin position="21"/>
        <end position="32"/>
    </location>
</feature>
<feature type="compositionally biased region" description="Low complexity" evidence="1">
    <location>
        <begin position="8"/>
        <end position="20"/>
    </location>
</feature>
<feature type="region of interest" description="Disordered" evidence="1">
    <location>
        <begin position="163"/>
        <end position="249"/>
    </location>
</feature>
<organism evidence="2 3">
    <name type="scientific">Streptomyces pini</name>
    <dbReference type="NCBI Taxonomy" id="1520580"/>
    <lineage>
        <taxon>Bacteria</taxon>
        <taxon>Bacillati</taxon>
        <taxon>Actinomycetota</taxon>
        <taxon>Actinomycetes</taxon>
        <taxon>Kitasatosporales</taxon>
        <taxon>Streptomycetaceae</taxon>
        <taxon>Streptomyces</taxon>
    </lineage>
</organism>